<proteinExistence type="predicted"/>
<evidence type="ECO:0000256" key="1">
    <source>
        <dbReference type="ARBA" id="ARBA00022723"/>
    </source>
</evidence>
<evidence type="ECO:0000256" key="2">
    <source>
        <dbReference type="ARBA" id="ARBA00022833"/>
    </source>
</evidence>
<organism evidence="7 8">
    <name type="scientific">Oculimacula yallundae</name>
    <dbReference type="NCBI Taxonomy" id="86028"/>
    <lineage>
        <taxon>Eukaryota</taxon>
        <taxon>Fungi</taxon>
        <taxon>Dikarya</taxon>
        <taxon>Ascomycota</taxon>
        <taxon>Pezizomycotina</taxon>
        <taxon>Leotiomycetes</taxon>
        <taxon>Helotiales</taxon>
        <taxon>Ploettnerulaceae</taxon>
        <taxon>Oculimacula</taxon>
    </lineage>
</organism>
<dbReference type="PANTHER" id="PTHR36206">
    <property type="entry name" value="ASPERCRYPTIN BIOSYNTHESIS CLUSTER-SPECIFIC TRANSCRIPTION REGULATOR ATNN-RELATED"/>
    <property type="match status" value="1"/>
</dbReference>
<dbReference type="Proteomes" id="UP001595075">
    <property type="component" value="Unassembled WGS sequence"/>
</dbReference>
<evidence type="ECO:0000256" key="5">
    <source>
        <dbReference type="ARBA" id="ARBA00023163"/>
    </source>
</evidence>
<keyword evidence="2" id="KW-0862">Zinc</keyword>
<dbReference type="PANTHER" id="PTHR36206:SF4">
    <property type="entry name" value="HYPOTHETICAL CONSERVED PROTEIN (EUROFUNG)-RELATED"/>
    <property type="match status" value="1"/>
</dbReference>
<gene>
    <name evidence="7" type="ORF">VTL71DRAFT_9342</name>
</gene>
<comment type="caution">
    <text evidence="7">The sequence shown here is derived from an EMBL/GenBank/DDBJ whole genome shotgun (WGS) entry which is preliminary data.</text>
</comment>
<protein>
    <submittedName>
        <fullName evidence="7">Uncharacterized protein</fullName>
    </submittedName>
</protein>
<dbReference type="InterPro" id="IPR052360">
    <property type="entry name" value="Transcr_Regulatory_Proteins"/>
</dbReference>
<evidence type="ECO:0000313" key="8">
    <source>
        <dbReference type="Proteomes" id="UP001595075"/>
    </source>
</evidence>
<keyword evidence="5" id="KW-0804">Transcription</keyword>
<keyword evidence="6" id="KW-0539">Nucleus</keyword>
<keyword evidence="8" id="KW-1185">Reference proteome</keyword>
<keyword evidence="3" id="KW-0805">Transcription regulation</keyword>
<evidence type="ECO:0000313" key="7">
    <source>
        <dbReference type="EMBL" id="KAL2060701.1"/>
    </source>
</evidence>
<reference evidence="7 8" key="1">
    <citation type="journal article" date="2024" name="Commun. Biol.">
        <title>Comparative genomic analysis of thermophilic fungi reveals convergent evolutionary adaptations and gene losses.</title>
        <authorList>
            <person name="Steindorff A.S."/>
            <person name="Aguilar-Pontes M.V."/>
            <person name="Robinson A.J."/>
            <person name="Andreopoulos B."/>
            <person name="LaButti K."/>
            <person name="Kuo A."/>
            <person name="Mondo S."/>
            <person name="Riley R."/>
            <person name="Otillar R."/>
            <person name="Haridas S."/>
            <person name="Lipzen A."/>
            <person name="Grimwood J."/>
            <person name="Schmutz J."/>
            <person name="Clum A."/>
            <person name="Reid I.D."/>
            <person name="Moisan M.C."/>
            <person name="Butler G."/>
            <person name="Nguyen T.T.M."/>
            <person name="Dewar K."/>
            <person name="Conant G."/>
            <person name="Drula E."/>
            <person name="Henrissat B."/>
            <person name="Hansel C."/>
            <person name="Singer S."/>
            <person name="Hutchinson M.I."/>
            <person name="de Vries R.P."/>
            <person name="Natvig D.O."/>
            <person name="Powell A.J."/>
            <person name="Tsang A."/>
            <person name="Grigoriev I.V."/>
        </authorList>
    </citation>
    <scope>NUCLEOTIDE SEQUENCE [LARGE SCALE GENOMIC DNA]</scope>
    <source>
        <strain evidence="7 8">CBS 494.80</strain>
    </source>
</reference>
<accession>A0ABR4BST4</accession>
<keyword evidence="1" id="KW-0479">Metal-binding</keyword>
<evidence type="ECO:0000256" key="6">
    <source>
        <dbReference type="ARBA" id="ARBA00023242"/>
    </source>
</evidence>
<name>A0ABR4BST4_9HELO</name>
<keyword evidence="4" id="KW-0238">DNA-binding</keyword>
<sequence length="488" mass="55466">MATVCRLIPLESSILSSITVALFLPRQPSHELGFQDAIEYSYFDFFCENTASELSGYFDTSVWNCLVLQIGSHETFAQETIIAIGALAKSIHTVPLHADFVDLQEGRSHYQYAIRRYGKALRLMQHISQQQGDRRIENTLVSSLLTTCFESFIGNQENAIAQGQIGSKILAYHRRNPLHGGAQSFPDNDLFCTFVRLDTQIAMFQDGRRYPHNVEEQSPEAITQSMSPFLQQMPAVFSSAKEARIYWDLMVGVAMRWRAWSQRGDFTTLDFGENDIRDNILKRDDHAQKVQLQGQLYMETMQAWFQAFQPIFDRARAEEGSIDFLGVTTLMIKYLGTRLAIPSQAYGDYQDGSLSDSTTIVRLCAELLTLKGKKSSPANSVFIFDDSIVAGLFLVATRCRYGVVRRQAIELLRNHPRREGLWDSMMAVKVASWFMEKEEQGLSHDIIPIDARFKITKIDFSLTHRKAVVRCARVLDDGTPDFEATLTW</sequence>
<evidence type="ECO:0000256" key="3">
    <source>
        <dbReference type="ARBA" id="ARBA00023015"/>
    </source>
</evidence>
<evidence type="ECO:0000256" key="4">
    <source>
        <dbReference type="ARBA" id="ARBA00023125"/>
    </source>
</evidence>
<dbReference type="EMBL" id="JAZHXI010000021">
    <property type="protein sequence ID" value="KAL2060701.1"/>
    <property type="molecule type" value="Genomic_DNA"/>
</dbReference>